<dbReference type="Pfam" id="PF20408">
    <property type="entry name" value="Abhydrolase_11"/>
    <property type="match status" value="1"/>
</dbReference>
<organism evidence="3 4">
    <name type="scientific">Prorocentrum cordatum</name>
    <dbReference type="NCBI Taxonomy" id="2364126"/>
    <lineage>
        <taxon>Eukaryota</taxon>
        <taxon>Sar</taxon>
        <taxon>Alveolata</taxon>
        <taxon>Dinophyceae</taxon>
        <taxon>Prorocentrales</taxon>
        <taxon>Prorocentraceae</taxon>
        <taxon>Prorocentrum</taxon>
    </lineage>
</organism>
<dbReference type="SUPFAM" id="SSF53474">
    <property type="entry name" value="alpha/beta-Hydrolases"/>
    <property type="match status" value="1"/>
</dbReference>
<comment type="caution">
    <text evidence="3">The sequence shown here is derived from an EMBL/GenBank/DDBJ whole genome shotgun (WGS) entry which is preliminary data.</text>
</comment>
<feature type="compositionally biased region" description="Low complexity" evidence="1">
    <location>
        <begin position="340"/>
        <end position="349"/>
    </location>
</feature>
<dbReference type="InterPro" id="IPR036869">
    <property type="entry name" value="J_dom_sf"/>
</dbReference>
<name>A0ABN9RUA6_9DINO</name>
<dbReference type="Gene3D" id="3.40.50.1820">
    <property type="entry name" value="alpha/beta hydrolase"/>
    <property type="match status" value="1"/>
</dbReference>
<dbReference type="CDD" id="cd06257">
    <property type="entry name" value="DnaJ"/>
    <property type="match status" value="1"/>
</dbReference>
<evidence type="ECO:0000256" key="1">
    <source>
        <dbReference type="SAM" id="MobiDB-lite"/>
    </source>
</evidence>
<feature type="compositionally biased region" description="Basic and acidic residues" evidence="1">
    <location>
        <begin position="380"/>
        <end position="412"/>
    </location>
</feature>
<protein>
    <recommendedName>
        <fullName evidence="2">J domain-containing protein</fullName>
    </recommendedName>
</protein>
<dbReference type="Gene3D" id="1.10.287.110">
    <property type="entry name" value="DnaJ domain"/>
    <property type="match status" value="1"/>
</dbReference>
<dbReference type="InterPro" id="IPR001623">
    <property type="entry name" value="DnaJ_domain"/>
</dbReference>
<proteinExistence type="predicted"/>
<sequence>MPAVVAVEAPEEAWWNAPAGALRPSRLRRPPGGGTPNLQGRREACLAAHAAAVRAAAAAAGGRPVWLAGVSFGARCAAELLAGGAPGGLPRGVRGLIAFGYPLVAVGDQREPDPKRRKQDRGATLLRLPATAQVLLVSSERDPFLGGDGGAELKRLAKRTRAKCVLHLLSGRDHNPGSTWYGRVMRGEVDRTGQGEGVWNRAGQCPAASGLLPMTAVPLCARWAVQFVSVVRDEGPPYWLIYRSSKKDKKRDRKEKDAEKKKMLMAKIADNWKRREKDEAEWHGWICPCGTKNLTMRARCYSCMQVKPLTAMARGLGSAVADIERSRGLRQEEKKEAQPSPSRSRSGSSSERRSRSGKPRRSRSRSSRRRRSASSSVQEVGDRAPEARPEVLRAKREAMDQLKDINDMSDPQEKAKAFRKLLRAWHPDKNPERVEVAKEVFQFLQKAGKL</sequence>
<dbReference type="EMBL" id="CAUYUJ010008113">
    <property type="protein sequence ID" value="CAK0822921.1"/>
    <property type="molecule type" value="Genomic_DNA"/>
</dbReference>
<dbReference type="Proteomes" id="UP001189429">
    <property type="component" value="Unassembled WGS sequence"/>
</dbReference>
<feature type="region of interest" description="Disordered" evidence="1">
    <location>
        <begin position="324"/>
        <end position="412"/>
    </location>
</feature>
<dbReference type="SUPFAM" id="SSF46565">
    <property type="entry name" value="Chaperone J-domain"/>
    <property type="match status" value="1"/>
</dbReference>
<feature type="domain" description="J" evidence="2">
    <location>
        <begin position="398"/>
        <end position="450"/>
    </location>
</feature>
<gene>
    <name evidence="3" type="ORF">PCOR1329_LOCUS23815</name>
</gene>
<dbReference type="InterPro" id="IPR029058">
    <property type="entry name" value="AB_hydrolase_fold"/>
</dbReference>
<keyword evidence="4" id="KW-1185">Reference proteome</keyword>
<evidence type="ECO:0000313" key="3">
    <source>
        <dbReference type="EMBL" id="CAK0822921.1"/>
    </source>
</evidence>
<evidence type="ECO:0000313" key="4">
    <source>
        <dbReference type="Proteomes" id="UP001189429"/>
    </source>
</evidence>
<dbReference type="PROSITE" id="PS50076">
    <property type="entry name" value="DNAJ_2"/>
    <property type="match status" value="1"/>
</dbReference>
<evidence type="ECO:0000259" key="2">
    <source>
        <dbReference type="PROSITE" id="PS50076"/>
    </source>
</evidence>
<reference evidence="3" key="1">
    <citation type="submission" date="2023-10" db="EMBL/GenBank/DDBJ databases">
        <authorList>
            <person name="Chen Y."/>
            <person name="Shah S."/>
            <person name="Dougan E. K."/>
            <person name="Thang M."/>
            <person name="Chan C."/>
        </authorList>
    </citation>
    <scope>NUCLEOTIDE SEQUENCE [LARGE SCALE GENOMIC DNA]</scope>
</reference>
<feature type="compositionally biased region" description="Basic residues" evidence="1">
    <location>
        <begin position="355"/>
        <end position="372"/>
    </location>
</feature>
<feature type="compositionally biased region" description="Basic and acidic residues" evidence="1">
    <location>
        <begin position="324"/>
        <end position="337"/>
    </location>
</feature>
<accession>A0ABN9RUA6</accession>
<dbReference type="InterPro" id="IPR046879">
    <property type="entry name" value="KANL3/Tex30_Abhydrolase"/>
</dbReference>